<dbReference type="InterPro" id="IPR036397">
    <property type="entry name" value="RNaseH_sf"/>
</dbReference>
<reference evidence="14 15" key="3">
    <citation type="journal article" date="2024" name="Nat. Struct. Mol. Biol.">
        <title>Mammalian PIWI-piRNA-target complexes reveal features for broad and efficient target silencing.</title>
        <authorList>
            <person name="Li Z."/>
            <person name="Li Z."/>
            <person name="Zhang Y."/>
            <person name="Zhou L."/>
            <person name="Xu Q."/>
            <person name="Li L."/>
            <person name="Zeng L."/>
            <person name="Xue J."/>
            <person name="Niu H."/>
            <person name="Zhong J."/>
            <person name="Yu Q."/>
            <person name="Li D."/>
            <person name="Gui M."/>
            <person name="Huang Y."/>
            <person name="Tu S."/>
            <person name="Zhang Z."/>
            <person name="Song C.Q."/>
            <person name="Wu J."/>
            <person name="Shen E.Z."/>
        </authorList>
    </citation>
    <scope>STRUCTURE BY ELECTRON MICROSCOPY (3.20 ANGSTROMS) OF 220-987 IN COMPLEX WITH MG(2+)</scope>
</reference>
<dbReference type="GO" id="GO:0030154">
    <property type="term" value="P:cell differentiation"/>
    <property type="evidence" value="ECO:0007669"/>
    <property type="project" value="UniProtKB-KW"/>
</dbReference>
<dbReference type="GO" id="GO:0005737">
    <property type="term" value="C:cytoplasm"/>
    <property type="evidence" value="ECO:0007669"/>
    <property type="project" value="UniProtKB-SubCell"/>
</dbReference>
<evidence type="ECO:0000256" key="6">
    <source>
        <dbReference type="ARBA" id="ARBA00023158"/>
    </source>
</evidence>
<keyword evidence="2" id="KW-0217">Developmental protein</keyword>
<dbReference type="Gene3D" id="3.30.420.10">
    <property type="entry name" value="Ribonuclease H-like superfamily/Ribonuclease H"/>
    <property type="match status" value="1"/>
</dbReference>
<dbReference type="EMDB" id="EMD-23061"/>
<dbReference type="SUPFAM" id="SSF53098">
    <property type="entry name" value="Ribonuclease H-like"/>
    <property type="match status" value="1"/>
</dbReference>
<feature type="region of interest" description="Disordered" evidence="8">
    <location>
        <begin position="1"/>
        <end position="40"/>
    </location>
</feature>
<dbReference type="PDB" id="9IIZ">
    <property type="method" value="EM"/>
    <property type="resolution" value="3.80 A"/>
    <property type="chains" value="A=1-987"/>
</dbReference>
<keyword evidence="12 13" id="KW-0479">Metal-binding</keyword>
<evidence type="ECO:0000256" key="3">
    <source>
        <dbReference type="ARBA" id="ARBA00022490"/>
    </source>
</evidence>
<dbReference type="EMDB" id="EMD-33797"/>
<evidence type="ECO:0000256" key="8">
    <source>
        <dbReference type="SAM" id="MobiDB-lite"/>
    </source>
</evidence>
<evidence type="ECO:0007829" key="16">
    <source>
        <dbReference type="PDB" id="9IIY"/>
    </source>
</evidence>
<dbReference type="PDB" id="7KX7">
    <property type="method" value="EM"/>
    <property type="resolution" value="3.80 A"/>
    <property type="chains" value="A=220-987"/>
</dbReference>
<feature type="domain" description="Piwi" evidence="10">
    <location>
        <begin position="683"/>
        <end position="973"/>
    </location>
</feature>
<dbReference type="InterPro" id="IPR012337">
    <property type="entry name" value="RNaseH-like_sf"/>
</dbReference>
<feature type="region of interest" description="Disordered" evidence="8">
    <location>
        <begin position="60"/>
        <end position="162"/>
    </location>
</feature>
<reference evidence="11" key="1">
    <citation type="journal article" date="2010" name="Evol. Dev.">
        <title>Piwi expression in archeocytes and choanocytes in demosponges: insights into the stem cell system in demosponges.</title>
        <authorList>
            <person name="Funayama N."/>
            <person name="Nakatsukasa M."/>
            <person name="Mohri K."/>
            <person name="Masuda Y."/>
            <person name="Agata K."/>
        </authorList>
    </citation>
    <scope>NUCLEOTIDE SEQUENCE</scope>
</reference>
<dbReference type="PDB" id="7KX9">
    <property type="method" value="EM"/>
    <property type="resolution" value="3.50 A"/>
    <property type="chains" value="A=220-987"/>
</dbReference>
<comment type="subcellular location">
    <subcellularLocation>
        <location evidence="1">Cytoplasm</location>
    </subcellularLocation>
</comment>
<dbReference type="FunFam" id="3.30.420.10:FF:000014">
    <property type="entry name" value="Piwi-like RNA-mediated gene silencing 1"/>
    <property type="match status" value="1"/>
</dbReference>
<feature type="compositionally biased region" description="Pro residues" evidence="8">
    <location>
        <begin position="189"/>
        <end position="199"/>
    </location>
</feature>
<evidence type="ECO:0000256" key="1">
    <source>
        <dbReference type="ARBA" id="ARBA00004496"/>
    </source>
</evidence>
<keyword evidence="5" id="KW-0694">RNA-binding</keyword>
<dbReference type="PDB" id="7YFQ">
    <property type="method" value="EM"/>
    <property type="resolution" value="3.20 A"/>
    <property type="chains" value="A=220-987"/>
</dbReference>
<dbReference type="PANTHER" id="PTHR22891">
    <property type="entry name" value="EUKARYOTIC TRANSLATION INITIATION FACTOR 2C"/>
    <property type="match status" value="1"/>
</dbReference>
<dbReference type="Pfam" id="PF23278">
    <property type="entry name" value="Piwi_N"/>
    <property type="match status" value="1"/>
</dbReference>
<name>D5MRY8_9METZ</name>
<keyword evidence="12 13" id="KW-0002">3D-structure</keyword>
<evidence type="ECO:0000256" key="4">
    <source>
        <dbReference type="ARBA" id="ARBA00022782"/>
    </source>
</evidence>
<evidence type="ECO:0007829" key="15">
    <source>
        <dbReference type="PDB" id="7YG6"/>
    </source>
</evidence>
<dbReference type="CDD" id="cd02845">
    <property type="entry name" value="PAZ_piwi_like"/>
    <property type="match status" value="1"/>
</dbReference>
<dbReference type="GO" id="GO:0031047">
    <property type="term" value="P:regulatory ncRNA-mediated gene silencing"/>
    <property type="evidence" value="ECO:0007669"/>
    <property type="project" value="UniProtKB-KW"/>
</dbReference>
<dbReference type="SMR" id="D5MRY8"/>
<dbReference type="EMDB" id="EMD-60609"/>
<dbReference type="SMART" id="SM00950">
    <property type="entry name" value="Piwi"/>
    <property type="match status" value="1"/>
</dbReference>
<sequence>MSGRGGRGAALLKALEQPVRRPGQQPVQSGDQVAGPPSLTSATVSTVGVVQQHTVADVDRCPPLATPASGQPLTLHRPLGSPAVLPLGGRGGRGSRSVEPVEPRVASEPPSLISFGPSSPERAHTETEITPPTAVSVQQRPSSQTISRGVPAVGRGSMLRDPTSHVRLPQLYSSGGSPVVQTATATPTVSPPALSPSPPLLTQSPPSQSPLPIKAIKDLSLNVESSMVSQRGSSGQPVPVSANYLPLKGNMDGVFKYAVGFNPPVEDIRSRSQLLNEHKELIGLTRVFDGSTLYVPKRICEQRLDLMSTRQTDGASIKVTISLVDSVKNRDVVQLMNVIFKRILRSLKLQRIGRDYYDANSPLEVPQHKMQLWPGYVTAINRHEGGLMLVLDVSHRVMKTDTALDFLYELYHFNQDKFREEAFKQLVGSVVLTRYNNRTYEIDDIAWDKNPRCAFQDHAGSQITFVDYYKRAYDLDITDLEQPLLIHRPKKKQRGKQDEGRKEVEEMVCLVPELCAMTGLTDAARSDFKVMKDLAVHTRVPPEKRAESFRKFIQRLNTTKEASELLHSWGLVLDSRMLDMQGRRLPPEKILFKHSSIVANMEADWSRECLKEHVISAVSLLDWAVLFVRKDQGKATDFVNMLSKVCPPIGMEVHEPKMVEVVNDRTESYLRALRELIAPRLQMVVIVFPTSRDDRYSAVKKLCCIESPIPSQVLIARTITQQQKLRSVAQKVALQMNAKLGGELWAVEIPLKSCMVVGIDVYHDKSYGNKSIAGFVASTNPSFTRWYSRTAMQEQSQELIHELKLCMQAALKKYNEMNQSLPERIIVFRDGVGEGREEYVSEFEVPQFNSCFSIFGENYCPKLAVVVVQKRITTRIFGRSGHSYDNPPPGVIVDHTITKSYDFYLVSQHVRQGTVSPTYYRVIYDKSGLKPDHLQRLTYKLTHMYYNWPGTIRTPAPCNYAHKLAFLVGKSLHRDPAHELSDRLFFL</sequence>
<evidence type="ECO:0000259" key="10">
    <source>
        <dbReference type="PROSITE" id="PS50822"/>
    </source>
</evidence>
<dbReference type="PROSITE" id="PS50821">
    <property type="entry name" value="PAZ"/>
    <property type="match status" value="1"/>
</dbReference>
<keyword evidence="6" id="KW-0943">RNA-mediated gene silencing</keyword>
<evidence type="ECO:0000259" key="9">
    <source>
        <dbReference type="PROSITE" id="PS50821"/>
    </source>
</evidence>
<dbReference type="Pfam" id="PF02171">
    <property type="entry name" value="Piwi"/>
    <property type="match status" value="1"/>
</dbReference>
<organism evidence="11">
    <name type="scientific">Ephydatia fluviatilis</name>
    <dbReference type="NCBI Taxonomy" id="31330"/>
    <lineage>
        <taxon>Eukaryota</taxon>
        <taxon>Metazoa</taxon>
        <taxon>Porifera</taxon>
        <taxon>Demospongiae</taxon>
        <taxon>Heteroscleromorpha</taxon>
        <taxon>Spongillida</taxon>
        <taxon>Spongillidae</taxon>
        <taxon>Ephydatia</taxon>
    </lineage>
</organism>
<feature type="compositionally biased region" description="Low complexity" evidence="8">
    <location>
        <begin position="177"/>
        <end position="188"/>
    </location>
</feature>
<dbReference type="PDB" id="7YG6">
    <property type="method" value="EM"/>
    <property type="resolution" value="3.20 A"/>
    <property type="chains" value="A=220-987"/>
</dbReference>
<dbReference type="SUPFAM" id="SSF101690">
    <property type="entry name" value="PAZ domain"/>
    <property type="match status" value="1"/>
</dbReference>
<dbReference type="Gene3D" id="3.40.50.2300">
    <property type="match status" value="1"/>
</dbReference>
<proteinExistence type="evidence at protein level"/>
<evidence type="ECO:0007829" key="13">
    <source>
        <dbReference type="PDB" id="7KX9"/>
    </source>
</evidence>
<dbReference type="EMDB" id="EMD-60610"/>
<evidence type="ECO:0000256" key="2">
    <source>
        <dbReference type="ARBA" id="ARBA00022473"/>
    </source>
</evidence>
<protein>
    <submittedName>
        <fullName evidence="11">Piwi</fullName>
    </submittedName>
</protein>
<dbReference type="FunFam" id="2.170.260.10:FF:000003">
    <property type="entry name" value="Piwi-like RNA-mediated gene silencing 2"/>
    <property type="match status" value="1"/>
</dbReference>
<feature type="binding site" evidence="12 13">
    <location>
        <position position="987"/>
    </location>
    <ligand>
        <name>Mg(2+)</name>
        <dbReference type="ChEBI" id="CHEBI:18420"/>
        <label>3</label>
    </ligand>
</feature>
<feature type="binding site" evidence="13 14">
    <location>
        <position position="760"/>
    </location>
    <ligand>
        <name>Mg(2+)</name>
        <dbReference type="ChEBI" id="CHEBI:18420"/>
        <label>1</label>
    </ligand>
</feature>
<dbReference type="InterPro" id="IPR003100">
    <property type="entry name" value="PAZ_dom"/>
</dbReference>
<gene>
    <name evidence="11" type="primary">EfPiwiA</name>
</gene>
<dbReference type="EMBL" id="AB533505">
    <property type="protein sequence ID" value="BAJ07609.1"/>
    <property type="molecule type" value="mRNA"/>
</dbReference>
<keyword evidence="4" id="KW-0221">Differentiation</keyword>
<evidence type="ECO:0007829" key="12">
    <source>
        <dbReference type="PDB" id="7KX7"/>
    </source>
</evidence>
<dbReference type="PROSITE" id="PS50822">
    <property type="entry name" value="PIWI"/>
    <property type="match status" value="1"/>
</dbReference>
<dbReference type="SMART" id="SM00949">
    <property type="entry name" value="PAZ"/>
    <property type="match status" value="1"/>
</dbReference>
<dbReference type="AlphaFoldDB" id="D5MRY8"/>
<feature type="binding site" evidence="15">
    <location>
        <position position="830"/>
    </location>
    <ligand>
        <name>Mg(2+)</name>
        <dbReference type="ChEBI" id="CHEBI:18420"/>
        <label>2</label>
    </ligand>
</feature>
<keyword evidence="3" id="KW-0963">Cytoplasm</keyword>
<evidence type="ECO:0007829" key="14">
    <source>
        <dbReference type="PDB" id="7YFQ"/>
    </source>
</evidence>
<dbReference type="EMDB" id="EMD-23063"/>
<evidence type="ECO:0007829" key="17">
    <source>
        <dbReference type="PDB" id="9IIZ"/>
    </source>
</evidence>
<reference evidence="12 13" key="2">
    <citation type="journal article" date="2021" name="Nature">
        <title>Structural basis for piRNA targeting.</title>
        <authorList>
            <person name="Anzelon T.A."/>
            <person name="Chowdhury S."/>
            <person name="Hughes S.M."/>
            <person name="Xiao Y."/>
            <person name="Lander G.C."/>
            <person name="MacRae I.J."/>
        </authorList>
    </citation>
    <scope>STRUCTURE BY ELECTRON MICROSCOPY (3.50 ANGSTROMS) OF 220-987 IN COMPLEX WITH MG(2+)</scope>
</reference>
<dbReference type="InterPro" id="IPR036085">
    <property type="entry name" value="PAZ_dom_sf"/>
</dbReference>
<dbReference type="InterPro" id="IPR003165">
    <property type="entry name" value="Piwi"/>
</dbReference>
<dbReference type="CDD" id="cd04658">
    <property type="entry name" value="Piwi_piwi-like_Euk"/>
    <property type="match status" value="1"/>
</dbReference>
<dbReference type="GO" id="GO:0003723">
    <property type="term" value="F:RNA binding"/>
    <property type="evidence" value="ECO:0007669"/>
    <property type="project" value="UniProtKB-KW"/>
</dbReference>
<feature type="compositionally biased region" description="Polar residues" evidence="8">
    <location>
        <begin position="128"/>
        <end position="147"/>
    </location>
</feature>
<dbReference type="Gene3D" id="2.170.260.10">
    <property type="entry name" value="paz domain"/>
    <property type="match status" value="1"/>
</dbReference>
<reference evidence="16 17" key="4">
    <citation type="journal article" date="2025" name="Nature">
        <title>Structural insights into RNA cleavage by PIWI Argonaute.</title>
        <authorList>
            <person name="Li Z."/>
            <person name="Xu Q."/>
            <person name="Zhong J."/>
            <person name="Zhang Y."/>
            <person name="Zhang T."/>
            <person name="Ying X."/>
            <person name="Lu X."/>
            <person name="Li X."/>
            <person name="Wan L."/>
            <person name="Xue J."/>
            <person name="Huang J."/>
            <person name="Zhen Y."/>
            <person name="Zhang Z."/>
            <person name="Wu J."/>
            <person name="Shen E.Z."/>
        </authorList>
    </citation>
    <scope>STRUCTURE BY ELECTRON MICROSCOPY (3.00 ANGSTROMS)</scope>
</reference>
<comment type="similarity">
    <text evidence="7">Belongs to the argonaute family. Piwi subfamily.</text>
</comment>
<dbReference type="PDB" id="9IIY">
    <property type="method" value="EM"/>
    <property type="resolution" value="3.00 A"/>
    <property type="chains" value="A=1-987"/>
</dbReference>
<accession>D5MRY8</accession>
<feature type="domain" description="PAZ" evidence="9">
    <location>
        <begin position="402"/>
        <end position="519"/>
    </location>
</feature>
<evidence type="ECO:0000313" key="11">
    <source>
        <dbReference type="EMBL" id="BAJ07609.1"/>
    </source>
</evidence>
<dbReference type="Pfam" id="PF02170">
    <property type="entry name" value="PAZ"/>
    <property type="match status" value="1"/>
</dbReference>
<evidence type="ECO:0000256" key="7">
    <source>
        <dbReference type="ARBA" id="ARBA00038291"/>
    </source>
</evidence>
<feature type="binding site" evidence="13 14">
    <location>
        <position position="962"/>
    </location>
    <ligand>
        <name>Mg(2+)</name>
        <dbReference type="ChEBI" id="CHEBI:18420"/>
        <label>1</label>
    </ligand>
</feature>
<evidence type="ECO:0000256" key="5">
    <source>
        <dbReference type="ARBA" id="ARBA00022884"/>
    </source>
</evidence>
<feature type="region of interest" description="Disordered" evidence="8">
    <location>
        <begin position="174"/>
        <end position="208"/>
    </location>
</feature>
<dbReference type="EMDB" id="EMD-33809"/>